<dbReference type="InterPro" id="IPR000700">
    <property type="entry name" value="PAS-assoc_C"/>
</dbReference>
<dbReference type="Pfam" id="PF07696">
    <property type="entry name" value="7TMR-DISMED2"/>
    <property type="match status" value="1"/>
</dbReference>
<feature type="modified residue" description="Phosphohistidine" evidence="12">
    <location>
        <position position="1114"/>
    </location>
</feature>
<evidence type="ECO:0000256" key="12">
    <source>
        <dbReference type="PROSITE-ProRule" id="PRU00110"/>
    </source>
</evidence>
<keyword evidence="23" id="KW-1185">Reference proteome</keyword>
<dbReference type="RefSeq" id="WP_061331350.1">
    <property type="nucleotide sequence ID" value="NZ_LOCO01000003.1"/>
</dbReference>
<dbReference type="PANTHER" id="PTHR45339:SF1">
    <property type="entry name" value="HYBRID SIGNAL TRANSDUCTION HISTIDINE KINASE J"/>
    <property type="match status" value="1"/>
</dbReference>
<dbReference type="InterPro" id="IPR011623">
    <property type="entry name" value="7TMR_DISM_rcpt_extracell_dom1"/>
</dbReference>
<evidence type="ECO:0000259" key="17">
    <source>
        <dbReference type="PROSITE" id="PS50110"/>
    </source>
</evidence>
<keyword evidence="7" id="KW-0547">Nucleotide-binding</keyword>
<feature type="domain" description="Response regulatory" evidence="17">
    <location>
        <begin position="953"/>
        <end position="1066"/>
    </location>
</feature>
<dbReference type="PROSITE" id="PS50894">
    <property type="entry name" value="HPT"/>
    <property type="match status" value="1"/>
</dbReference>
<feature type="domain" description="Response regulatory" evidence="17">
    <location>
        <begin position="822"/>
        <end position="936"/>
    </location>
</feature>
<dbReference type="SUPFAM" id="SSF55785">
    <property type="entry name" value="PYP-like sensor domain (PAS domain)"/>
    <property type="match status" value="1"/>
</dbReference>
<dbReference type="PRINTS" id="PR00344">
    <property type="entry name" value="BCTRLSENSOR"/>
</dbReference>
<dbReference type="EMBL" id="LOCO01000005">
    <property type="protein sequence ID" value="KXO10798.1"/>
    <property type="molecule type" value="Genomic_DNA"/>
</dbReference>
<dbReference type="InterPro" id="IPR004358">
    <property type="entry name" value="Sig_transdc_His_kin-like_C"/>
</dbReference>
<evidence type="ECO:0000256" key="2">
    <source>
        <dbReference type="ARBA" id="ARBA00004651"/>
    </source>
</evidence>
<dbReference type="PROSITE" id="PS50110">
    <property type="entry name" value="RESPONSE_REGULATORY"/>
    <property type="match status" value="2"/>
</dbReference>
<dbReference type="Pfam" id="PF07695">
    <property type="entry name" value="7TMR-DISM_7TM"/>
    <property type="match status" value="1"/>
</dbReference>
<evidence type="ECO:0000259" key="18">
    <source>
        <dbReference type="PROSITE" id="PS50112"/>
    </source>
</evidence>
<keyword evidence="9 15" id="KW-1133">Transmembrane helix</keyword>
<dbReference type="PANTHER" id="PTHR45339">
    <property type="entry name" value="HYBRID SIGNAL TRANSDUCTION HISTIDINE KINASE J"/>
    <property type="match status" value="1"/>
</dbReference>
<evidence type="ECO:0000259" key="20">
    <source>
        <dbReference type="PROSITE" id="PS50894"/>
    </source>
</evidence>
<feature type="transmembrane region" description="Helical" evidence="15">
    <location>
        <begin position="353"/>
        <end position="377"/>
    </location>
</feature>
<comment type="catalytic activity">
    <reaction evidence="1">
        <text>ATP + protein L-histidine = ADP + protein N-phospho-L-histidine.</text>
        <dbReference type="EC" id="2.7.13.3"/>
    </reaction>
</comment>
<evidence type="ECO:0000256" key="4">
    <source>
        <dbReference type="ARBA" id="ARBA00022475"/>
    </source>
</evidence>
<dbReference type="SUPFAM" id="SSF55874">
    <property type="entry name" value="ATPase domain of HSP90 chaperone/DNA topoisomerase II/histidine kinase"/>
    <property type="match status" value="1"/>
</dbReference>
<evidence type="ECO:0000259" key="19">
    <source>
        <dbReference type="PROSITE" id="PS50113"/>
    </source>
</evidence>
<keyword evidence="14" id="KW-0175">Coiled coil</keyword>
<feature type="transmembrane region" description="Helical" evidence="15">
    <location>
        <begin position="265"/>
        <end position="285"/>
    </location>
</feature>
<dbReference type="PROSITE" id="PS50112">
    <property type="entry name" value="PAS"/>
    <property type="match status" value="1"/>
</dbReference>
<dbReference type="GO" id="GO:0005886">
    <property type="term" value="C:plasma membrane"/>
    <property type="evidence" value="ECO:0007669"/>
    <property type="project" value="UniProtKB-SubCell"/>
</dbReference>
<keyword evidence="10" id="KW-0902">Two-component regulatory system</keyword>
<dbReference type="SMART" id="SM00091">
    <property type="entry name" value="PAS"/>
    <property type="match status" value="1"/>
</dbReference>
<dbReference type="InterPro" id="IPR036641">
    <property type="entry name" value="HPT_dom_sf"/>
</dbReference>
<dbReference type="InterPro" id="IPR035965">
    <property type="entry name" value="PAS-like_dom_sf"/>
</dbReference>
<name>A0A137SEG2_9GAMM</name>
<dbReference type="InterPro" id="IPR036097">
    <property type="entry name" value="HisK_dim/P_sf"/>
</dbReference>
<feature type="coiled-coil region" evidence="14">
    <location>
        <begin position="537"/>
        <end position="564"/>
    </location>
</feature>
<dbReference type="PATRIC" id="fig|1306954.6.peg.2468"/>
<evidence type="ECO:0000256" key="13">
    <source>
        <dbReference type="PROSITE-ProRule" id="PRU00169"/>
    </source>
</evidence>
<dbReference type="InterPro" id="IPR011622">
    <property type="entry name" value="7TMR_DISM_rcpt_extracell_dom2"/>
</dbReference>
<feature type="transmembrane region" description="Helical" evidence="15">
    <location>
        <begin position="323"/>
        <end position="341"/>
    </location>
</feature>
<feature type="domain" description="Histidine kinase" evidence="16">
    <location>
        <begin position="572"/>
        <end position="791"/>
    </location>
</feature>
<feature type="transmembrane region" description="Helical" evidence="15">
    <location>
        <begin position="297"/>
        <end position="317"/>
    </location>
</feature>
<dbReference type="Pfam" id="PF00512">
    <property type="entry name" value="HisKA"/>
    <property type="match status" value="1"/>
</dbReference>
<gene>
    <name evidence="21" type="ORF">J122_1427</name>
    <name evidence="22" type="ORF">J122_920</name>
</gene>
<dbReference type="InterPro" id="IPR005467">
    <property type="entry name" value="His_kinase_dom"/>
</dbReference>
<dbReference type="Pfam" id="PF00989">
    <property type="entry name" value="PAS"/>
    <property type="match status" value="1"/>
</dbReference>
<organism evidence="21 23">
    <name type="scientific">Marinobacter excellens LAMA 842</name>
    <dbReference type="NCBI Taxonomy" id="1306954"/>
    <lineage>
        <taxon>Bacteria</taxon>
        <taxon>Pseudomonadati</taxon>
        <taxon>Pseudomonadota</taxon>
        <taxon>Gammaproteobacteria</taxon>
        <taxon>Pseudomonadales</taxon>
        <taxon>Marinobacteraceae</taxon>
        <taxon>Marinobacter</taxon>
    </lineage>
</organism>
<reference evidence="21" key="2">
    <citation type="submission" date="2015-12" db="EMBL/GenBank/DDBJ databases">
        <authorList>
            <person name="Shamseldin A."/>
            <person name="Moawad H."/>
            <person name="Abd El-Rahim W.M."/>
            <person name="Sadowsky M.J."/>
        </authorList>
    </citation>
    <scope>NUCLEOTIDE SEQUENCE [LARGE SCALE GENOMIC DNA]</scope>
    <source>
        <strain evidence="21">LAMA 842</strain>
    </source>
</reference>
<dbReference type="Pfam" id="PF01627">
    <property type="entry name" value="Hpt"/>
    <property type="match status" value="1"/>
</dbReference>
<comment type="caution">
    <text evidence="21">The sequence shown here is derived from an EMBL/GenBank/DDBJ whole genome shotgun (WGS) entry which is preliminary data.</text>
</comment>
<keyword evidence="5 13" id="KW-0597">Phosphoprotein</keyword>
<dbReference type="GO" id="GO:0000155">
    <property type="term" value="F:phosphorelay sensor kinase activity"/>
    <property type="evidence" value="ECO:0007669"/>
    <property type="project" value="InterPro"/>
</dbReference>
<dbReference type="AlphaFoldDB" id="A0A137SEG2"/>
<evidence type="ECO:0000256" key="6">
    <source>
        <dbReference type="ARBA" id="ARBA00022692"/>
    </source>
</evidence>
<dbReference type="InterPro" id="IPR003594">
    <property type="entry name" value="HATPase_dom"/>
</dbReference>
<evidence type="ECO:0000256" key="15">
    <source>
        <dbReference type="SAM" id="Phobius"/>
    </source>
</evidence>
<dbReference type="CDD" id="cd00082">
    <property type="entry name" value="HisKA"/>
    <property type="match status" value="1"/>
</dbReference>
<keyword evidence="11 15" id="KW-0472">Membrane</keyword>
<dbReference type="GO" id="GO:0005524">
    <property type="term" value="F:ATP binding"/>
    <property type="evidence" value="ECO:0007669"/>
    <property type="project" value="UniProtKB-KW"/>
</dbReference>
<dbReference type="InterPro" id="IPR011006">
    <property type="entry name" value="CheY-like_superfamily"/>
</dbReference>
<evidence type="ECO:0000313" key="22">
    <source>
        <dbReference type="EMBL" id="KXO11463.1"/>
    </source>
</evidence>
<keyword evidence="6 15" id="KW-0812">Transmembrane</keyword>
<evidence type="ECO:0000256" key="11">
    <source>
        <dbReference type="ARBA" id="ARBA00023136"/>
    </source>
</evidence>
<dbReference type="Gene3D" id="1.10.287.130">
    <property type="match status" value="1"/>
</dbReference>
<dbReference type="InterPro" id="IPR003661">
    <property type="entry name" value="HisK_dim/P_dom"/>
</dbReference>
<evidence type="ECO:0000256" key="14">
    <source>
        <dbReference type="SAM" id="Coils"/>
    </source>
</evidence>
<evidence type="ECO:0000259" key="16">
    <source>
        <dbReference type="PROSITE" id="PS50109"/>
    </source>
</evidence>
<dbReference type="SMART" id="SM00388">
    <property type="entry name" value="HisKA"/>
    <property type="match status" value="1"/>
</dbReference>
<evidence type="ECO:0000256" key="8">
    <source>
        <dbReference type="ARBA" id="ARBA00022840"/>
    </source>
</evidence>
<keyword evidence="8" id="KW-0067">ATP-binding</keyword>
<dbReference type="Pfam" id="PF02518">
    <property type="entry name" value="HATPase_c"/>
    <property type="match status" value="1"/>
</dbReference>
<dbReference type="SMART" id="SM00387">
    <property type="entry name" value="HATPase_c"/>
    <property type="match status" value="1"/>
</dbReference>
<reference evidence="23" key="1">
    <citation type="submission" date="2015-12" db="EMBL/GenBank/DDBJ databases">
        <authorList>
            <person name="Lima A."/>
            <person name="Farahani Zayas N."/>
            <person name="Castro Da Silva M.A."/>
            <person name="Cabral A."/>
            <person name="Pessatti M.L."/>
        </authorList>
    </citation>
    <scope>NUCLEOTIDE SEQUENCE [LARGE SCALE GENOMIC DNA]</scope>
    <source>
        <strain evidence="23">LAMA 842</strain>
    </source>
</reference>
<dbReference type="CDD" id="cd00130">
    <property type="entry name" value="PAS"/>
    <property type="match status" value="1"/>
</dbReference>
<dbReference type="EC" id="2.7.13.3" evidence="3"/>
<dbReference type="Gene3D" id="1.20.120.160">
    <property type="entry name" value="HPT domain"/>
    <property type="match status" value="1"/>
</dbReference>
<dbReference type="CDD" id="cd16922">
    <property type="entry name" value="HATPase_EvgS-ArcB-TorS-like"/>
    <property type="match status" value="1"/>
</dbReference>
<feature type="domain" description="HPt" evidence="20">
    <location>
        <begin position="1075"/>
        <end position="1167"/>
    </location>
</feature>
<dbReference type="InterPro" id="IPR008207">
    <property type="entry name" value="Sig_transdc_His_kin_Hpt_dom"/>
</dbReference>
<dbReference type="InterPro" id="IPR036890">
    <property type="entry name" value="HATPase_C_sf"/>
</dbReference>
<feature type="modified residue" description="4-aspartylphosphate" evidence="13">
    <location>
        <position position="1002"/>
    </location>
</feature>
<dbReference type="SUPFAM" id="SSF47226">
    <property type="entry name" value="Histidine-containing phosphotransfer domain, HPT domain"/>
    <property type="match status" value="1"/>
</dbReference>
<dbReference type="CDD" id="cd17546">
    <property type="entry name" value="REC_hyHK_CKI1_RcsC-like"/>
    <property type="match status" value="2"/>
</dbReference>
<dbReference type="Gene3D" id="3.40.50.2300">
    <property type="match status" value="2"/>
</dbReference>
<dbReference type="Proteomes" id="UP000070282">
    <property type="component" value="Unassembled WGS sequence"/>
</dbReference>
<dbReference type="NCBIfam" id="TIGR00229">
    <property type="entry name" value="sensory_box"/>
    <property type="match status" value="1"/>
</dbReference>
<accession>A0A137SEG2</accession>
<dbReference type="InterPro" id="IPR013767">
    <property type="entry name" value="PAS_fold"/>
</dbReference>
<sequence>MQQRFSETLNRVLVALLMLVVVSLPSLVQAKNACPAGSVVLDSTTSSVRNLDGCIWYLEDAGHELAIDDILAMPEEQFSLHRGGVLNFGYTDSAYWTRFDLTTRGSQVASNWILELALPLVDEVWLYVVRDGRVVEQRRAGYLDNWDDRDLAVPNPTFRLQLLPDATTTVYLRTTTTNTFRLPVTLWHPDSYIEKVSIDEAVRGVLLGAILAILAYNLFVAVSVRERSNIYYVLYLVCAAVFIGTEQVHGVQLLDNRPPILDKAYLHFQIILTWFFGLLMARSLLETQQRSPDLDHVIRLCLYSVTATFVLSFFMPYSVAMEWIVVGSILLSLILIVVSYLSWRYYNPAARSYFFAWTMALIGFGIYALTVMGYLPLNTFTTYAPQFGLVAQIILFSFALADRIKQVQGEALAWNQRALANLQRYQSLFDNAIEGVFQMSPDRRFVTANPAMAELLGYSSSRELLQDNPDVLETCIADDRLRRLVVEQLEVRGMVKGIEARYFTRSGVERWATISLHTAYDLDGEPLHLEGTCIDATESHQRQRIEREREQERLEKELARHSAEAKSQFLANMSHEIRTPLAAIIGYGETLLDPDLDEREKRSSAETVVRSGRHLLELVNDILDHSKIDANKLDVDVVPVMLPDLLDEIRAFFEPRAREKGLDFNIICDFPLPEQILTDPTRFRQIIINLCGNALKFTEKGTISLILRCDREAEILCARVVDTGIGMKPEQLERLFDPFAQGSTAISRQYGGTGLGLSISRRLAELLGGSIRVSSTYGEGSEFDVCIRTGGLADVHFLRDASELNQRRRGIAMVLAPRLKGRILCAEDNDVNRRLVSMLVDRTGAELVHVSNGAEALELASRERFDLILMDIQMPVMNGRDATQALREAGVNTPIIALTANVMTEDISEYRLAGCNEHLAKPIDKQRFYEVLARYLTVCPEDYQGDTRQYSGKVLVAEDNDDNRLLVERMLRRFGVEPVPVASGDLAVRLALADTVHLVLMDRHMPEMDGVAATRLLRQAGFRRPIIAFTAGDQTENDALLAAGCDGVLNKPIDQSHLQAILERYLVASPASAVTSDDMAHLVPRFLSGLGDRRERMRVAFRARDASALQMESHQIKGTAGAMGYPLMTRQASSLESRLREDPPDWARIGKALRTLDEMIERALHGAPGEWATTQEQANE</sequence>
<evidence type="ECO:0000256" key="10">
    <source>
        <dbReference type="ARBA" id="ARBA00023012"/>
    </source>
</evidence>
<dbReference type="GO" id="GO:0006355">
    <property type="term" value="P:regulation of DNA-templated transcription"/>
    <property type="evidence" value="ECO:0007669"/>
    <property type="project" value="InterPro"/>
</dbReference>
<dbReference type="Gene3D" id="3.30.565.10">
    <property type="entry name" value="Histidine kinase-like ATPase, C-terminal domain"/>
    <property type="match status" value="1"/>
</dbReference>
<dbReference type="Gene3D" id="3.30.450.20">
    <property type="entry name" value="PAS domain"/>
    <property type="match status" value="1"/>
</dbReference>
<dbReference type="InterPro" id="IPR001789">
    <property type="entry name" value="Sig_transdc_resp-reg_receiver"/>
</dbReference>
<evidence type="ECO:0000256" key="9">
    <source>
        <dbReference type="ARBA" id="ARBA00022989"/>
    </source>
</evidence>
<evidence type="ECO:0000256" key="5">
    <source>
        <dbReference type="ARBA" id="ARBA00022553"/>
    </source>
</evidence>
<dbReference type="SMART" id="SM00448">
    <property type="entry name" value="REC"/>
    <property type="match status" value="2"/>
</dbReference>
<dbReference type="Gene3D" id="2.60.40.2380">
    <property type="match status" value="1"/>
</dbReference>
<feature type="modified residue" description="4-aspartylphosphate" evidence="13">
    <location>
        <position position="871"/>
    </location>
</feature>
<evidence type="ECO:0000256" key="1">
    <source>
        <dbReference type="ARBA" id="ARBA00000085"/>
    </source>
</evidence>
<proteinExistence type="predicted"/>
<protein>
    <recommendedName>
        <fullName evidence="3">histidine kinase</fullName>
        <ecNumber evidence="3">2.7.13.3</ecNumber>
    </recommendedName>
</protein>
<dbReference type="SUPFAM" id="SSF52172">
    <property type="entry name" value="CheY-like"/>
    <property type="match status" value="2"/>
</dbReference>
<evidence type="ECO:0000256" key="7">
    <source>
        <dbReference type="ARBA" id="ARBA00022741"/>
    </source>
</evidence>
<dbReference type="Pfam" id="PF00072">
    <property type="entry name" value="Response_reg"/>
    <property type="match status" value="2"/>
</dbReference>
<evidence type="ECO:0000313" key="21">
    <source>
        <dbReference type="EMBL" id="KXO10798.1"/>
    </source>
</evidence>
<feature type="domain" description="PAC" evidence="19">
    <location>
        <begin position="496"/>
        <end position="548"/>
    </location>
</feature>
<dbReference type="PROSITE" id="PS50113">
    <property type="entry name" value="PAC"/>
    <property type="match status" value="1"/>
</dbReference>
<feature type="transmembrane region" description="Helical" evidence="15">
    <location>
        <begin position="229"/>
        <end position="245"/>
    </location>
</feature>
<feature type="transmembrane region" description="Helical" evidence="15">
    <location>
        <begin position="201"/>
        <end position="222"/>
    </location>
</feature>
<feature type="domain" description="PAS" evidence="18">
    <location>
        <begin position="421"/>
        <end position="459"/>
    </location>
</feature>
<evidence type="ECO:0000256" key="3">
    <source>
        <dbReference type="ARBA" id="ARBA00012438"/>
    </source>
</evidence>
<dbReference type="InterPro" id="IPR000014">
    <property type="entry name" value="PAS"/>
</dbReference>
<dbReference type="EMBL" id="LOCO01000003">
    <property type="protein sequence ID" value="KXO11463.1"/>
    <property type="molecule type" value="Genomic_DNA"/>
</dbReference>
<dbReference type="FunFam" id="3.30.565.10:FF:000010">
    <property type="entry name" value="Sensor histidine kinase RcsC"/>
    <property type="match status" value="1"/>
</dbReference>
<dbReference type="SUPFAM" id="SSF47384">
    <property type="entry name" value="Homodimeric domain of signal transducing histidine kinase"/>
    <property type="match status" value="1"/>
</dbReference>
<comment type="subcellular location">
    <subcellularLocation>
        <location evidence="2">Cell membrane</location>
        <topology evidence="2">Multi-pass membrane protein</topology>
    </subcellularLocation>
</comment>
<keyword evidence="4" id="KW-1003">Cell membrane</keyword>
<evidence type="ECO:0000313" key="23">
    <source>
        <dbReference type="Proteomes" id="UP000070282"/>
    </source>
</evidence>
<dbReference type="PROSITE" id="PS50109">
    <property type="entry name" value="HIS_KIN"/>
    <property type="match status" value="1"/>
</dbReference>